<sequence length="449" mass="47333">MSQTPPSGGFLERYFKLSQNGTTVRTEALAGLTTFLTMCYIVIVNPLILAETGMDHGAVFVATCLTAAIGCFVMGAVANYPIALAPGMGLNAYFTYAVCLGMGVPWQVALAAVFVSGLLFFALSFSNIREALINAIPMTLKLAIGGGIGLFLALVGLKTSGIIVANQATYVSLGDLQTHGPLFTLFGLLLIVIMHHYRVRGAIIISILAVTALSTLMGYNKIVGVVGAVPSIAPTFMQMDFKDLFTPAMIGVIFVFFLVDLFDSTGTLVGVANRAGLLQDGKLPRLKRALLADSTAITAGAMLGTSSTTPYIESASGVAAGGRTGLTAIVVGLLLLACLFFAPLAQSVPGYATAPAVIYVGVLMIQGITGIKWDDITEAVPAFLTIVFMPFTYSIADGIAMGFISYALVKLCTGQAKTVPYMVWIVAFVWGWMFFMPKAVVQQLLSVFA</sequence>
<dbReference type="PANTHER" id="PTHR43337:SF1">
    <property type="entry name" value="XANTHINE_URACIL PERMEASE C887.17-RELATED"/>
    <property type="match status" value="1"/>
</dbReference>
<comment type="subcellular location">
    <subcellularLocation>
        <location evidence="1 8">Cell membrane</location>
        <topology evidence="1 8">Multi-pass membrane protein</topology>
    </subcellularLocation>
</comment>
<dbReference type="InterPro" id="IPR045018">
    <property type="entry name" value="Azg-like"/>
</dbReference>
<name>A0ABY4E7E1_9NEIS</name>
<feature type="transmembrane region" description="Helical" evidence="9">
    <location>
        <begin position="201"/>
        <end position="219"/>
    </location>
</feature>
<dbReference type="PANTHER" id="PTHR43337">
    <property type="entry name" value="XANTHINE/URACIL PERMEASE C887.17-RELATED"/>
    <property type="match status" value="1"/>
</dbReference>
<feature type="transmembrane region" description="Helical" evidence="9">
    <location>
        <begin position="324"/>
        <end position="344"/>
    </location>
</feature>
<dbReference type="Proteomes" id="UP000832011">
    <property type="component" value="Chromosome"/>
</dbReference>
<keyword evidence="7 8" id="KW-0472">Membrane</keyword>
<feature type="transmembrane region" description="Helical" evidence="9">
    <location>
        <begin position="57"/>
        <end position="82"/>
    </location>
</feature>
<evidence type="ECO:0000256" key="5">
    <source>
        <dbReference type="ARBA" id="ARBA00022692"/>
    </source>
</evidence>
<feature type="transmembrane region" description="Helical" evidence="9">
    <location>
        <begin position="176"/>
        <end position="194"/>
    </location>
</feature>
<feature type="transmembrane region" description="Helical" evidence="9">
    <location>
        <begin position="94"/>
        <end position="121"/>
    </location>
</feature>
<feature type="transmembrane region" description="Helical" evidence="9">
    <location>
        <begin position="28"/>
        <end position="50"/>
    </location>
</feature>
<evidence type="ECO:0000256" key="4">
    <source>
        <dbReference type="ARBA" id="ARBA00022475"/>
    </source>
</evidence>
<evidence type="ECO:0000313" key="11">
    <source>
        <dbReference type="Proteomes" id="UP000832011"/>
    </source>
</evidence>
<dbReference type="PIRSF" id="PIRSF005353">
    <property type="entry name" value="PbuG"/>
    <property type="match status" value="1"/>
</dbReference>
<evidence type="ECO:0000313" key="10">
    <source>
        <dbReference type="EMBL" id="UOO91189.1"/>
    </source>
</evidence>
<dbReference type="RefSeq" id="WP_058304763.1">
    <property type="nucleotide sequence ID" value="NZ_CABKVG010000004.1"/>
</dbReference>
<keyword evidence="3 8" id="KW-0813">Transport</keyword>
<feature type="transmembrane region" description="Helical" evidence="9">
    <location>
        <begin position="290"/>
        <end position="312"/>
    </location>
</feature>
<dbReference type="Pfam" id="PF00860">
    <property type="entry name" value="Xan_ur_permease"/>
    <property type="match status" value="1"/>
</dbReference>
<keyword evidence="6 8" id="KW-1133">Transmembrane helix</keyword>
<evidence type="ECO:0000256" key="7">
    <source>
        <dbReference type="ARBA" id="ARBA00023136"/>
    </source>
</evidence>
<feature type="transmembrane region" description="Helical" evidence="9">
    <location>
        <begin position="142"/>
        <end position="164"/>
    </location>
</feature>
<comment type="similarity">
    <text evidence="2 8">Belongs to the nucleobase:cation symporter-2 (NCS2) (TC 2.A.40) family. Azg-like subfamily.</text>
</comment>
<evidence type="ECO:0000256" key="9">
    <source>
        <dbReference type="SAM" id="Phobius"/>
    </source>
</evidence>
<keyword evidence="5 8" id="KW-0812">Transmembrane</keyword>
<evidence type="ECO:0000256" key="2">
    <source>
        <dbReference type="ARBA" id="ARBA00005697"/>
    </source>
</evidence>
<dbReference type="InterPro" id="IPR006043">
    <property type="entry name" value="NCS2"/>
</dbReference>
<dbReference type="InterPro" id="IPR026033">
    <property type="entry name" value="Azg-like_bact_archaea"/>
</dbReference>
<evidence type="ECO:0000256" key="6">
    <source>
        <dbReference type="ARBA" id="ARBA00022989"/>
    </source>
</evidence>
<organism evidence="10 11">
    <name type="scientific">Vitreoscilla massiliensis</name>
    <dbReference type="NCBI Taxonomy" id="1689272"/>
    <lineage>
        <taxon>Bacteria</taxon>
        <taxon>Pseudomonadati</taxon>
        <taxon>Pseudomonadota</taxon>
        <taxon>Betaproteobacteria</taxon>
        <taxon>Neisseriales</taxon>
        <taxon>Neisseriaceae</taxon>
        <taxon>Vitreoscilla</taxon>
    </lineage>
</organism>
<dbReference type="EMBL" id="CP091511">
    <property type="protein sequence ID" value="UOO91189.1"/>
    <property type="molecule type" value="Genomic_DNA"/>
</dbReference>
<feature type="transmembrane region" description="Helical" evidence="9">
    <location>
        <begin position="351"/>
        <end position="371"/>
    </location>
</feature>
<protein>
    <submittedName>
        <fullName evidence="10">NCS2 family permease</fullName>
    </submittedName>
</protein>
<feature type="transmembrane region" description="Helical" evidence="9">
    <location>
        <begin position="244"/>
        <end position="269"/>
    </location>
</feature>
<evidence type="ECO:0000256" key="1">
    <source>
        <dbReference type="ARBA" id="ARBA00004651"/>
    </source>
</evidence>
<feature type="transmembrane region" description="Helical" evidence="9">
    <location>
        <begin position="383"/>
        <end position="409"/>
    </location>
</feature>
<feature type="transmembrane region" description="Helical" evidence="9">
    <location>
        <begin position="421"/>
        <end position="441"/>
    </location>
</feature>
<reference evidence="10 11" key="1">
    <citation type="journal article" date="2022" name="Res Sq">
        <title>Evolution of multicellular longitudinally dividing oral cavity symbionts (Neisseriaceae).</title>
        <authorList>
            <person name="Nyongesa S."/>
            <person name="Weber P."/>
            <person name="Bernet E."/>
            <person name="Pullido F."/>
            <person name="Nieckarz M."/>
            <person name="Delaby M."/>
            <person name="Nieves C."/>
            <person name="Viehboeck T."/>
            <person name="Krause N."/>
            <person name="Rivera-Millot A."/>
            <person name="Nakamura A."/>
            <person name="Vischer N."/>
            <person name="VanNieuwenhze M."/>
            <person name="Brun Y."/>
            <person name="Cava F."/>
            <person name="Bulgheresi S."/>
            <person name="Veyrier F."/>
        </authorList>
    </citation>
    <scope>NUCLEOTIDE SEQUENCE [LARGE SCALE GENOMIC DNA]</scope>
    <source>
        <strain evidence="10 11">SN4</strain>
    </source>
</reference>
<keyword evidence="4 8" id="KW-1003">Cell membrane</keyword>
<accession>A0ABY4E7E1</accession>
<proteinExistence type="inferred from homology"/>
<evidence type="ECO:0000256" key="3">
    <source>
        <dbReference type="ARBA" id="ARBA00022448"/>
    </source>
</evidence>
<evidence type="ECO:0000256" key="8">
    <source>
        <dbReference type="PIRNR" id="PIRNR005353"/>
    </source>
</evidence>
<gene>
    <name evidence="10" type="ORF">LVJ82_09585</name>
</gene>
<keyword evidence="11" id="KW-1185">Reference proteome</keyword>